<proteinExistence type="predicted"/>
<dbReference type="AlphaFoldDB" id="A0A9D4CQ03"/>
<gene>
    <name evidence="1" type="ORF">DPMN_054628</name>
</gene>
<keyword evidence="2" id="KW-1185">Reference proteome</keyword>
<evidence type="ECO:0000313" key="2">
    <source>
        <dbReference type="Proteomes" id="UP000828390"/>
    </source>
</evidence>
<reference evidence="1" key="1">
    <citation type="journal article" date="2019" name="bioRxiv">
        <title>The Genome of the Zebra Mussel, Dreissena polymorpha: A Resource for Invasive Species Research.</title>
        <authorList>
            <person name="McCartney M.A."/>
            <person name="Auch B."/>
            <person name="Kono T."/>
            <person name="Mallez S."/>
            <person name="Zhang Y."/>
            <person name="Obille A."/>
            <person name="Becker A."/>
            <person name="Abrahante J.E."/>
            <person name="Garbe J."/>
            <person name="Badalamenti J.P."/>
            <person name="Herman A."/>
            <person name="Mangelson H."/>
            <person name="Liachko I."/>
            <person name="Sullivan S."/>
            <person name="Sone E.D."/>
            <person name="Koren S."/>
            <person name="Silverstein K.A.T."/>
            <person name="Beckman K.B."/>
            <person name="Gohl D.M."/>
        </authorList>
    </citation>
    <scope>NUCLEOTIDE SEQUENCE</scope>
    <source>
        <strain evidence="1">Duluth1</strain>
        <tissue evidence="1">Whole animal</tissue>
    </source>
</reference>
<accession>A0A9D4CQ03</accession>
<organism evidence="1 2">
    <name type="scientific">Dreissena polymorpha</name>
    <name type="common">Zebra mussel</name>
    <name type="synonym">Mytilus polymorpha</name>
    <dbReference type="NCBI Taxonomy" id="45954"/>
    <lineage>
        <taxon>Eukaryota</taxon>
        <taxon>Metazoa</taxon>
        <taxon>Spiralia</taxon>
        <taxon>Lophotrochozoa</taxon>
        <taxon>Mollusca</taxon>
        <taxon>Bivalvia</taxon>
        <taxon>Autobranchia</taxon>
        <taxon>Heteroconchia</taxon>
        <taxon>Euheterodonta</taxon>
        <taxon>Imparidentia</taxon>
        <taxon>Neoheterodontei</taxon>
        <taxon>Myida</taxon>
        <taxon>Dreissenoidea</taxon>
        <taxon>Dreissenidae</taxon>
        <taxon>Dreissena</taxon>
    </lineage>
</organism>
<reference evidence="1" key="2">
    <citation type="submission" date="2020-11" db="EMBL/GenBank/DDBJ databases">
        <authorList>
            <person name="McCartney M.A."/>
            <person name="Auch B."/>
            <person name="Kono T."/>
            <person name="Mallez S."/>
            <person name="Becker A."/>
            <person name="Gohl D.M."/>
            <person name="Silverstein K.A.T."/>
            <person name="Koren S."/>
            <person name="Bechman K.B."/>
            <person name="Herman A."/>
            <person name="Abrahante J.E."/>
            <person name="Garbe J."/>
        </authorList>
    </citation>
    <scope>NUCLEOTIDE SEQUENCE</scope>
    <source>
        <strain evidence="1">Duluth1</strain>
        <tissue evidence="1">Whole animal</tissue>
    </source>
</reference>
<dbReference type="EMBL" id="JAIWYP010000012">
    <property type="protein sequence ID" value="KAH3728669.1"/>
    <property type="molecule type" value="Genomic_DNA"/>
</dbReference>
<dbReference type="Proteomes" id="UP000828390">
    <property type="component" value="Unassembled WGS sequence"/>
</dbReference>
<protein>
    <submittedName>
        <fullName evidence="1">Uncharacterized protein</fullName>
    </submittedName>
</protein>
<comment type="caution">
    <text evidence="1">The sequence shown here is derived from an EMBL/GenBank/DDBJ whole genome shotgun (WGS) entry which is preliminary data.</text>
</comment>
<evidence type="ECO:0000313" key="1">
    <source>
        <dbReference type="EMBL" id="KAH3728669.1"/>
    </source>
</evidence>
<name>A0A9D4CQ03_DREPO</name>
<sequence>MNGTINPNLINIIGIFRSSKHLILEIIKVRRPDKISNDELWRRTKQHPFEEDHVQACIKYDKTIIHLEPPKEHEVTAA</sequence>